<evidence type="ECO:0000313" key="3">
    <source>
        <dbReference type="Proteomes" id="UP000317663"/>
    </source>
</evidence>
<gene>
    <name evidence="2" type="ORF">EAH77_14515</name>
</gene>
<accession>A0A502GJ57</accession>
<keyword evidence="1" id="KW-0472">Membrane</keyword>
<name>A0A502GJ57_9GAMM</name>
<evidence type="ECO:0008006" key="4">
    <source>
        <dbReference type="Google" id="ProtNLM"/>
    </source>
</evidence>
<sequence>MALWQCDLRVSWRSQLISLGIHGAIMLAILLAPWPAGYWPVWMTLLLVVIFECIRSQRRITSRHGEISLLDSNRLIWQHQEWVIKKPVWMIDSGILLSLQREKRKGGLRQAMRSSRQRLWLASDSMSQEEWRRLRQLLLITQPEKETR</sequence>
<keyword evidence="1" id="KW-1133">Transmembrane helix</keyword>
<feature type="transmembrane region" description="Helical" evidence="1">
    <location>
        <begin position="37"/>
        <end position="54"/>
    </location>
</feature>
<dbReference type="AlphaFoldDB" id="A0A502GJ57"/>
<keyword evidence="1" id="KW-0812">Transmembrane</keyword>
<dbReference type="PIRSF" id="PIRSF020653">
    <property type="entry name" value="UCP020653"/>
    <property type="match status" value="1"/>
</dbReference>
<dbReference type="Proteomes" id="UP000317663">
    <property type="component" value="Unassembled WGS sequence"/>
</dbReference>
<organism evidence="2 3">
    <name type="scientific">Ewingella americana</name>
    <dbReference type="NCBI Taxonomy" id="41202"/>
    <lineage>
        <taxon>Bacteria</taxon>
        <taxon>Pseudomonadati</taxon>
        <taxon>Pseudomonadota</taxon>
        <taxon>Gammaproteobacteria</taxon>
        <taxon>Enterobacterales</taxon>
        <taxon>Yersiniaceae</taxon>
        <taxon>Ewingella</taxon>
    </lineage>
</organism>
<dbReference type="RefSeq" id="WP_140473502.1">
    <property type="nucleotide sequence ID" value="NZ_RCZD01000007.1"/>
</dbReference>
<proteinExistence type="predicted"/>
<evidence type="ECO:0000256" key="1">
    <source>
        <dbReference type="SAM" id="Phobius"/>
    </source>
</evidence>
<dbReference type="OrthoDB" id="7060796at2"/>
<feature type="transmembrane region" description="Helical" evidence="1">
    <location>
        <begin position="12"/>
        <end position="31"/>
    </location>
</feature>
<dbReference type="InterPro" id="IPR009883">
    <property type="entry name" value="YgfX"/>
</dbReference>
<comment type="caution">
    <text evidence="2">The sequence shown here is derived from an EMBL/GenBank/DDBJ whole genome shotgun (WGS) entry which is preliminary data.</text>
</comment>
<dbReference type="Pfam" id="PF07254">
    <property type="entry name" value="Cpta_toxin"/>
    <property type="match status" value="1"/>
</dbReference>
<reference evidence="2 3" key="1">
    <citation type="journal article" date="2019" name="Environ. Microbiol.">
        <title>Species interactions and distinct microbial communities in high Arctic permafrost affected cryosols are associated with the CH4 and CO2 gas fluxes.</title>
        <authorList>
            <person name="Altshuler I."/>
            <person name="Hamel J."/>
            <person name="Turney S."/>
            <person name="Magnuson E."/>
            <person name="Levesque R."/>
            <person name="Greer C."/>
            <person name="Whyte L.G."/>
        </authorList>
    </citation>
    <scope>NUCLEOTIDE SEQUENCE [LARGE SCALE GENOMIC DNA]</scope>
    <source>
        <strain evidence="2 3">E4</strain>
    </source>
</reference>
<keyword evidence="3" id="KW-1185">Reference proteome</keyword>
<evidence type="ECO:0000313" key="2">
    <source>
        <dbReference type="EMBL" id="TPG60813.1"/>
    </source>
</evidence>
<protein>
    <recommendedName>
        <fullName evidence="4">Toxin CptA</fullName>
    </recommendedName>
</protein>
<dbReference type="EMBL" id="RCZD01000007">
    <property type="protein sequence ID" value="TPG60813.1"/>
    <property type="molecule type" value="Genomic_DNA"/>
</dbReference>